<evidence type="ECO:0000256" key="5">
    <source>
        <dbReference type="ARBA" id="ARBA00023163"/>
    </source>
</evidence>
<dbReference type="GO" id="GO:0000981">
    <property type="term" value="F:DNA-binding transcription factor activity, RNA polymerase II-specific"/>
    <property type="evidence" value="ECO:0007669"/>
    <property type="project" value="TreeGrafter"/>
</dbReference>
<protein>
    <submittedName>
        <fullName evidence="12">HNF1B protein</fullName>
    </submittedName>
</protein>
<dbReference type="GO" id="GO:0005634">
    <property type="term" value="C:nucleus"/>
    <property type="evidence" value="ECO:0007669"/>
    <property type="project" value="UniProtKB-SubCell"/>
</dbReference>
<evidence type="ECO:0000256" key="3">
    <source>
        <dbReference type="ARBA" id="ARBA00023125"/>
    </source>
</evidence>
<keyword evidence="3 7" id="KW-0238">DNA-binding</keyword>
<evidence type="ECO:0000259" key="11">
    <source>
        <dbReference type="PROSITE" id="PS51937"/>
    </source>
</evidence>
<dbReference type="Proteomes" id="UP000838412">
    <property type="component" value="Chromosome 1"/>
</dbReference>
<evidence type="ECO:0000256" key="8">
    <source>
        <dbReference type="SAM" id="MobiDB-lite"/>
    </source>
</evidence>
<dbReference type="PANTHER" id="PTHR11568:SF1">
    <property type="entry name" value="HEPATOCYTE NUCLEAR FACTOR 1-BETA-LIKE ISOFORM X1"/>
    <property type="match status" value="1"/>
</dbReference>
<keyword evidence="6 7" id="KW-0539">Nucleus</keyword>
<feature type="domain" description="POU-specific atypical" evidence="10">
    <location>
        <begin position="147"/>
        <end position="242"/>
    </location>
</feature>
<gene>
    <name evidence="12" type="primary">HNF1B</name>
    <name evidence="12" type="ORF">BLAG_LOCUS2000</name>
</gene>
<dbReference type="PROSITE" id="PS50071">
    <property type="entry name" value="HOMEOBOX_2"/>
    <property type="match status" value="1"/>
</dbReference>
<evidence type="ECO:0000256" key="6">
    <source>
        <dbReference type="ARBA" id="ARBA00023242"/>
    </source>
</evidence>
<dbReference type="CDD" id="cd00086">
    <property type="entry name" value="homeodomain"/>
    <property type="match status" value="1"/>
</dbReference>
<dbReference type="EMBL" id="OV696686">
    <property type="protein sequence ID" value="CAH1233149.1"/>
    <property type="molecule type" value="Genomic_DNA"/>
</dbReference>
<dbReference type="AlphaFoldDB" id="A0A8J9W179"/>
<evidence type="ECO:0000313" key="13">
    <source>
        <dbReference type="Proteomes" id="UP000838412"/>
    </source>
</evidence>
<dbReference type="SUPFAM" id="SSF47413">
    <property type="entry name" value="lambda repressor-like DNA-binding domains"/>
    <property type="match status" value="1"/>
</dbReference>
<evidence type="ECO:0000256" key="4">
    <source>
        <dbReference type="ARBA" id="ARBA00023155"/>
    </source>
</evidence>
<feature type="compositionally biased region" description="Low complexity" evidence="8">
    <location>
        <begin position="491"/>
        <end position="512"/>
    </location>
</feature>
<dbReference type="InterPro" id="IPR044869">
    <property type="entry name" value="HNF-1_POU"/>
</dbReference>
<dbReference type="OrthoDB" id="10069265at2759"/>
<dbReference type="PROSITE" id="PS51936">
    <property type="entry name" value="POU_4"/>
    <property type="match status" value="1"/>
</dbReference>
<organism evidence="12 13">
    <name type="scientific">Branchiostoma lanceolatum</name>
    <name type="common">Common lancelet</name>
    <name type="synonym">Amphioxus lanceolatum</name>
    <dbReference type="NCBI Taxonomy" id="7740"/>
    <lineage>
        <taxon>Eukaryota</taxon>
        <taxon>Metazoa</taxon>
        <taxon>Chordata</taxon>
        <taxon>Cephalochordata</taxon>
        <taxon>Leptocardii</taxon>
        <taxon>Amphioxiformes</taxon>
        <taxon>Branchiostomatidae</taxon>
        <taxon>Branchiostoma</taxon>
    </lineage>
</organism>
<proteinExistence type="predicted"/>
<dbReference type="Gene3D" id="1.10.260.40">
    <property type="entry name" value="lambda repressor-like DNA-binding domains"/>
    <property type="match status" value="1"/>
</dbReference>
<dbReference type="Gene3D" id="1.10.10.60">
    <property type="entry name" value="Homeodomain-like"/>
    <property type="match status" value="1"/>
</dbReference>
<dbReference type="SMART" id="SM00389">
    <property type="entry name" value="HOX"/>
    <property type="match status" value="1"/>
</dbReference>
<accession>A0A8J9W179</accession>
<dbReference type="PROSITE" id="PS51937">
    <property type="entry name" value="HNF_P1"/>
    <property type="match status" value="1"/>
</dbReference>
<feature type="region of interest" description="Disordered" evidence="8">
    <location>
        <begin position="350"/>
        <end position="370"/>
    </location>
</feature>
<feature type="compositionally biased region" description="Low complexity" evidence="8">
    <location>
        <begin position="351"/>
        <end position="370"/>
    </location>
</feature>
<feature type="DNA-binding region" description="Homeobox" evidence="7">
    <location>
        <begin position="263"/>
        <end position="343"/>
    </location>
</feature>
<keyword evidence="13" id="KW-1185">Reference proteome</keyword>
<comment type="subcellular location">
    <subcellularLocation>
        <location evidence="1 7">Nucleus</location>
    </subcellularLocation>
</comment>
<reference evidence="12" key="1">
    <citation type="submission" date="2022-01" db="EMBL/GenBank/DDBJ databases">
        <authorList>
            <person name="Braso-Vives M."/>
        </authorList>
    </citation>
    <scope>NUCLEOTIDE SEQUENCE</scope>
</reference>
<sequence length="700" mass="78741">MTSPYLHIKFRNGESVSGQSPRVTSGVNFPGLARSADDCSGSVHKNVSPALNNMVPDLSPLQKELLQALLNSGLTKEELIQWLQSTQVEKENLEQGEEVLRVSKLEVDEEEEDDEAIEEASRNHRQADRVPPGRSRTGSEKENERAFHAKFAHLKSNGQPGSLVEHLLREDPWKAAKIIKSYMQQHNIPQREVVDATGLNQSHLSQHLNKGTPMKNQKRALLYSWFDRKQREVQQHFYAVEFAGTTGLDLDDGFDYGPDSKRARRNRFKWGPASQRILYEAYQRQRNPSKEEREALVEECNRAECLQRGVSPSQASGLGSNLVTEVRVYNWFANRRKEEAFRHKLAMDAYQQQQLPQQPQQQQAPQQQPQQQQQQLQQQLQQSQVQQQQQQQHQLPHQQQAHQVQASLKEAVYQQTANQSQQPSVQSVLASSAATPTHHTSVVMVPGTMPSSGLHRTQGTTTLANMDTGELQTLPPVSSLTPIHHNGSPRHTQTPEPSSQPSHSQNPQQHTPLPGVLSFAQSLSTTPQGHVILQNVPTNQLLHHGIYSQLAAQHQAALTGRRSPPPRTLTRQEFMQAVAELQNQSMGYHQKSDQTSNQQQMTLQQHLQQTRVPYSAHVSMATVTENRDTNHLQTSRSNENELLQQGATVRVQVPNNTGMVIYEHQGSQTVAAEETVMSTSEDPMDTYNVAQEVHVSTSNM</sequence>
<evidence type="ECO:0000256" key="2">
    <source>
        <dbReference type="ARBA" id="ARBA00023015"/>
    </source>
</evidence>
<evidence type="ECO:0000259" key="9">
    <source>
        <dbReference type="PROSITE" id="PS50071"/>
    </source>
</evidence>
<evidence type="ECO:0000256" key="1">
    <source>
        <dbReference type="ARBA" id="ARBA00004123"/>
    </source>
</evidence>
<feature type="region of interest" description="Disordered" evidence="8">
    <location>
        <begin position="106"/>
        <end position="143"/>
    </location>
</feature>
<dbReference type="InterPro" id="IPR039066">
    <property type="entry name" value="HNF-1"/>
</dbReference>
<feature type="domain" description="HNF-p1" evidence="11">
    <location>
        <begin position="54"/>
        <end position="85"/>
    </location>
</feature>
<dbReference type="FunFam" id="1.10.10.60:FF:000043">
    <property type="entry name" value="Hepatocyte nuclear factor 1-beta"/>
    <property type="match status" value="1"/>
</dbReference>
<keyword evidence="4 7" id="KW-0371">Homeobox</keyword>
<feature type="compositionally biased region" description="Basic and acidic residues" evidence="8">
    <location>
        <begin position="119"/>
        <end position="128"/>
    </location>
</feature>
<dbReference type="SUPFAM" id="SSF100957">
    <property type="entry name" value="Dimerization cofactor of HNF-1 alpha"/>
    <property type="match status" value="1"/>
</dbReference>
<keyword evidence="5" id="KW-0804">Transcription</keyword>
<dbReference type="InterPro" id="IPR010982">
    <property type="entry name" value="Lambda_DNA-bd_dom_sf"/>
</dbReference>
<dbReference type="GO" id="GO:0000978">
    <property type="term" value="F:RNA polymerase II cis-regulatory region sequence-specific DNA binding"/>
    <property type="evidence" value="ECO:0007669"/>
    <property type="project" value="TreeGrafter"/>
</dbReference>
<feature type="domain" description="Homeobox" evidence="9">
    <location>
        <begin position="261"/>
        <end position="342"/>
    </location>
</feature>
<dbReference type="GO" id="GO:0045893">
    <property type="term" value="P:positive regulation of DNA-templated transcription"/>
    <property type="evidence" value="ECO:0007669"/>
    <property type="project" value="InterPro"/>
</dbReference>
<feature type="region of interest" description="Disordered" evidence="8">
    <location>
        <begin position="471"/>
        <end position="515"/>
    </location>
</feature>
<evidence type="ECO:0000256" key="7">
    <source>
        <dbReference type="PROSITE-ProRule" id="PRU00108"/>
    </source>
</evidence>
<dbReference type="InterPro" id="IPR009057">
    <property type="entry name" value="Homeodomain-like_sf"/>
</dbReference>
<dbReference type="InterPro" id="IPR006899">
    <property type="entry name" value="HNF-1_N"/>
</dbReference>
<keyword evidence="2" id="KW-0805">Transcription regulation</keyword>
<evidence type="ECO:0000259" key="10">
    <source>
        <dbReference type="PROSITE" id="PS51936"/>
    </source>
</evidence>
<dbReference type="PANTHER" id="PTHR11568">
    <property type="entry name" value="HEPATOCYTE NUCLEAR FACTOR 1"/>
    <property type="match status" value="1"/>
</dbReference>
<evidence type="ECO:0000313" key="12">
    <source>
        <dbReference type="EMBL" id="CAH1233149.1"/>
    </source>
</evidence>
<dbReference type="InterPro" id="IPR023219">
    <property type="entry name" value="HNF1_dimer_N_dom_sf"/>
</dbReference>
<dbReference type="Pfam" id="PF04814">
    <property type="entry name" value="HNF-1_N"/>
    <property type="match status" value="1"/>
</dbReference>
<feature type="compositionally biased region" description="Acidic residues" evidence="8">
    <location>
        <begin position="107"/>
        <end position="118"/>
    </location>
</feature>
<name>A0A8J9W179_BRALA</name>
<dbReference type="InterPro" id="IPR001356">
    <property type="entry name" value="HD"/>
</dbReference>
<dbReference type="InterPro" id="IPR044866">
    <property type="entry name" value="HNF_P1"/>
</dbReference>
<dbReference type="SUPFAM" id="SSF46689">
    <property type="entry name" value="Homeodomain-like"/>
    <property type="match status" value="1"/>
</dbReference>
<dbReference type="GO" id="GO:0030073">
    <property type="term" value="P:insulin secretion"/>
    <property type="evidence" value="ECO:0007669"/>
    <property type="project" value="InterPro"/>
</dbReference>